<dbReference type="InterPro" id="IPR024119">
    <property type="entry name" value="TF_DEAF-1"/>
</dbReference>
<dbReference type="STRING" id="436010.A0A166UBX8"/>
<organism evidence="6 7">
    <name type="scientific">Athelia psychrophila</name>
    <dbReference type="NCBI Taxonomy" id="1759441"/>
    <lineage>
        <taxon>Eukaryota</taxon>
        <taxon>Fungi</taxon>
        <taxon>Dikarya</taxon>
        <taxon>Basidiomycota</taxon>
        <taxon>Agaricomycotina</taxon>
        <taxon>Agaricomycetes</taxon>
        <taxon>Agaricomycetidae</taxon>
        <taxon>Atheliales</taxon>
        <taxon>Atheliaceae</taxon>
        <taxon>Athelia</taxon>
    </lineage>
</organism>
<sequence length="1162" mass="130434">MATPPYWPGKHFFYPIGNTSAICLTRDLPPEEPANILLLGCGDPRSILYTIYSEPDNATRALDFTCCDYDPAILARNVLLFSLLADRQPQATIWNIFFHIYLDTASYSALIKQCKKLLQISDSTEKWAASPYSTFIKFCTDYTLAELRRHWLLYINMQELPRQQAKSIRDAFTTEMKKISKKIAEGDIPSSARSARSAGPLILEAMSVASDQIRKYWKTGTTLSDPKQIAAATVLNPTFVYSLGGEGFNVHYGTDPLIPFHHAHVFGNAKGTVSVSDMVKSSKKAFNEWCAKFIAATSPTTSPIPVIRIFLGEGTAVCRVLRAHAETGALKSSVPVAQYRMQLIQLNKDTYSPGGAPSKFNVIDTSNLDNPIGLLNVLIATVPLLSSRSSVLYTESLRPLMKDATKEFRDRLYADITTMALVLDLCPTDYLSGFTSRSNSHELLVYTMAKTKGQFHQMTTWKSPLSGDPMAMRDGAELSPPPTFDPHQLGTLLYDIYHLLFEQEDSRHFFRLNEKNIMQALKTAHIIPYMRASFVLLLNLIRERLQINPESWLAVMDRFFSVADADHSLKMDTININDLWAQLYHHGVYKPGYYNFRLPKIGRFVGWTTVTPLVRIILTVPREALQILKDHEDKFPSPLLQCDVQGKSMMNVFAAIHIAFGRVIPMGTKAHPSVEFEEDPIGFHGSSSLLVSFIMPARLLTEFEPAEVINVNLSLKSIPSPAIELFVPTLGLHLTLFSAKLMDRSLVQVLPEEPLSSIPTALQKRSCTSEPIQIGASRAISIDLDEECELVDALTSRISVENQEARRLFAGGATPQIQQLSGCVLQVTLGHFNQRIVYPFPVIGSQYKLRVARKSQYIEVVVPVSGPFKAEGMQLHRYPVVGILNGITPWNIHRLHLPSLPILDTKANNVDKWLNIHVSSTMSMRERSLRKQNDSDDVMLSVKDTINRIFFLSSGIQDGITKRVFKLFNSQNKSDTIIFVSDIRYDLHSHTMVCDGYVLPLTHSLVQKLSVPLGSLARSGDMANLSQDVKSWKQLLPALVERCRFSWSHGPNCEYTSKGRIPLSEDIDSDPLCGCGRGKDVDGMLKDPAWNKFAPYVTRMALSPLFAVSYLETVIRDPEQRKCFVCRTKGKMKTCTRCQKVRYCGPVCQKSDWKLHKEKCKP</sequence>
<dbReference type="PANTHER" id="PTHR10237:SF14">
    <property type="entry name" value="MYND-TYPE DOMAIN-CONTAINING PROTEIN"/>
    <property type="match status" value="1"/>
</dbReference>
<proteinExistence type="predicted"/>
<dbReference type="EMBL" id="KV417489">
    <property type="protein sequence ID" value="KZP31539.1"/>
    <property type="molecule type" value="Genomic_DNA"/>
</dbReference>
<keyword evidence="1" id="KW-0479">Metal-binding</keyword>
<dbReference type="Pfam" id="PF01753">
    <property type="entry name" value="zf-MYND"/>
    <property type="match status" value="1"/>
</dbReference>
<reference evidence="6 7" key="1">
    <citation type="journal article" date="2016" name="Mol. Biol. Evol.">
        <title>Comparative Genomics of Early-Diverging Mushroom-Forming Fungi Provides Insights into the Origins of Lignocellulose Decay Capabilities.</title>
        <authorList>
            <person name="Nagy L.G."/>
            <person name="Riley R."/>
            <person name="Tritt A."/>
            <person name="Adam C."/>
            <person name="Daum C."/>
            <person name="Floudas D."/>
            <person name="Sun H."/>
            <person name="Yadav J.S."/>
            <person name="Pangilinan J."/>
            <person name="Larsson K.H."/>
            <person name="Matsuura K."/>
            <person name="Barry K."/>
            <person name="Labutti K."/>
            <person name="Kuo R."/>
            <person name="Ohm R.A."/>
            <person name="Bhattacharya S.S."/>
            <person name="Shirouzu T."/>
            <person name="Yoshinaga Y."/>
            <person name="Martin F.M."/>
            <person name="Grigoriev I.V."/>
            <person name="Hibbett D.S."/>
        </authorList>
    </citation>
    <scope>NUCLEOTIDE SEQUENCE [LARGE SCALE GENOMIC DNA]</scope>
    <source>
        <strain evidence="6 7">CBS 109695</strain>
    </source>
</reference>
<evidence type="ECO:0000256" key="2">
    <source>
        <dbReference type="ARBA" id="ARBA00022771"/>
    </source>
</evidence>
<protein>
    <recommendedName>
        <fullName evidence="5">MYND-type domain-containing protein</fullName>
    </recommendedName>
</protein>
<keyword evidence="7" id="KW-1185">Reference proteome</keyword>
<dbReference type="InterPro" id="IPR027974">
    <property type="entry name" value="DUF4470"/>
</dbReference>
<dbReference type="InterPro" id="IPR002893">
    <property type="entry name" value="Znf_MYND"/>
</dbReference>
<gene>
    <name evidence="6" type="ORF">FIBSPDRAFT_813804</name>
</gene>
<dbReference type="Gene3D" id="6.10.140.2220">
    <property type="match status" value="1"/>
</dbReference>
<dbReference type="PROSITE" id="PS50865">
    <property type="entry name" value="ZF_MYND_2"/>
    <property type="match status" value="1"/>
</dbReference>
<keyword evidence="3" id="KW-0862">Zinc</keyword>
<dbReference type="AlphaFoldDB" id="A0A166UBX8"/>
<dbReference type="PANTHER" id="PTHR10237">
    <property type="entry name" value="DEFORMED EPIDERMAL AUTOREGULATORY FACTOR 1 HOMOLOG SUPPRESSIN"/>
    <property type="match status" value="1"/>
</dbReference>
<dbReference type="SUPFAM" id="SSF144232">
    <property type="entry name" value="HIT/MYND zinc finger-like"/>
    <property type="match status" value="1"/>
</dbReference>
<evidence type="ECO:0000256" key="3">
    <source>
        <dbReference type="ARBA" id="ARBA00022833"/>
    </source>
</evidence>
<dbReference type="OrthoDB" id="432970at2759"/>
<dbReference type="GO" id="GO:0005634">
    <property type="term" value="C:nucleus"/>
    <property type="evidence" value="ECO:0007669"/>
    <property type="project" value="TreeGrafter"/>
</dbReference>
<dbReference type="Pfam" id="PF14737">
    <property type="entry name" value="DUF4470"/>
    <property type="match status" value="1"/>
</dbReference>
<evidence type="ECO:0000256" key="1">
    <source>
        <dbReference type="ARBA" id="ARBA00022723"/>
    </source>
</evidence>
<evidence type="ECO:0000256" key="4">
    <source>
        <dbReference type="PROSITE-ProRule" id="PRU00134"/>
    </source>
</evidence>
<dbReference type="PROSITE" id="PS01360">
    <property type="entry name" value="ZF_MYND_1"/>
    <property type="match status" value="1"/>
</dbReference>
<feature type="domain" description="MYND-type" evidence="5">
    <location>
        <begin position="1123"/>
        <end position="1160"/>
    </location>
</feature>
<evidence type="ECO:0000313" key="7">
    <source>
        <dbReference type="Proteomes" id="UP000076532"/>
    </source>
</evidence>
<keyword evidence="2 4" id="KW-0863">Zinc-finger</keyword>
<name>A0A166UBX8_9AGAM</name>
<evidence type="ECO:0000313" key="6">
    <source>
        <dbReference type="EMBL" id="KZP31539.1"/>
    </source>
</evidence>
<dbReference type="GO" id="GO:0000981">
    <property type="term" value="F:DNA-binding transcription factor activity, RNA polymerase II-specific"/>
    <property type="evidence" value="ECO:0007669"/>
    <property type="project" value="TreeGrafter"/>
</dbReference>
<accession>A0A166UBX8</accession>
<dbReference type="Proteomes" id="UP000076532">
    <property type="component" value="Unassembled WGS sequence"/>
</dbReference>
<dbReference type="GO" id="GO:0008270">
    <property type="term" value="F:zinc ion binding"/>
    <property type="evidence" value="ECO:0007669"/>
    <property type="project" value="UniProtKB-KW"/>
</dbReference>
<evidence type="ECO:0000259" key="5">
    <source>
        <dbReference type="PROSITE" id="PS50865"/>
    </source>
</evidence>